<evidence type="ECO:0000313" key="5">
    <source>
        <dbReference type="EMBL" id="AOZ47874.1"/>
    </source>
</evidence>
<dbReference type="OMA" id="THPYAAQ"/>
<dbReference type="Proteomes" id="UP000178666">
    <property type="component" value="Chromosome"/>
</dbReference>
<evidence type="ECO:0000313" key="7">
    <source>
        <dbReference type="Proteomes" id="UP000178666"/>
    </source>
</evidence>
<gene>
    <name evidence="5" type="ORF">A8L58_15655</name>
    <name evidence="4" type="ORF">AXH35_14195</name>
</gene>
<evidence type="ECO:0000313" key="4">
    <source>
        <dbReference type="EMBL" id="AMS06426.1"/>
    </source>
</evidence>
<dbReference type="NCBIfam" id="NF005968">
    <property type="entry name" value="PRK08057.1-2"/>
    <property type="match status" value="1"/>
</dbReference>
<name>A0A142KJY8_9ACTN</name>
<dbReference type="OrthoDB" id="5183775at2"/>
<dbReference type="InterPro" id="IPR003723">
    <property type="entry name" value="Precorrin-6x_reduct"/>
</dbReference>
<dbReference type="Pfam" id="PF02571">
    <property type="entry name" value="CbiJ"/>
    <property type="match status" value="1"/>
</dbReference>
<protein>
    <submittedName>
        <fullName evidence="4">Cobalt-precorrin-6A reductase</fullName>
    </submittedName>
</protein>
<dbReference type="EMBL" id="CP014352">
    <property type="protein sequence ID" value="AMS06426.1"/>
    <property type="molecule type" value="Genomic_DNA"/>
</dbReference>
<dbReference type="PANTHER" id="PTHR36925">
    <property type="entry name" value="COBALT-PRECORRIN-6A REDUCTASE"/>
    <property type="match status" value="1"/>
</dbReference>
<dbReference type="GeneID" id="88083533"/>
<organism evidence="4 6">
    <name type="scientific">Acidipropionibacterium acidipropionici</name>
    <dbReference type="NCBI Taxonomy" id="1748"/>
    <lineage>
        <taxon>Bacteria</taxon>
        <taxon>Bacillati</taxon>
        <taxon>Actinomycetota</taxon>
        <taxon>Actinomycetes</taxon>
        <taxon>Propionibacteriales</taxon>
        <taxon>Propionibacteriaceae</taxon>
        <taxon>Acidipropionibacterium</taxon>
    </lineage>
</organism>
<proteinExistence type="predicted"/>
<dbReference type="PROSITE" id="PS51014">
    <property type="entry name" value="COBK_CBIJ"/>
    <property type="match status" value="1"/>
</dbReference>
<dbReference type="AlphaFoldDB" id="A0A142KJY8"/>
<keyword evidence="3" id="KW-0560">Oxidoreductase</keyword>
<dbReference type="KEGG" id="aaci:ASQ49_00405"/>
<dbReference type="GO" id="GO:0009236">
    <property type="term" value="P:cobalamin biosynthetic process"/>
    <property type="evidence" value="ECO:0007669"/>
    <property type="project" value="UniProtKB-UniPathway"/>
</dbReference>
<keyword evidence="2" id="KW-0169">Cobalamin biosynthesis</keyword>
<evidence type="ECO:0000256" key="2">
    <source>
        <dbReference type="ARBA" id="ARBA00022573"/>
    </source>
</evidence>
<dbReference type="GO" id="GO:0016994">
    <property type="term" value="F:precorrin-6A reductase activity"/>
    <property type="evidence" value="ECO:0007669"/>
    <property type="project" value="InterPro"/>
</dbReference>
<sequence>MDVLVLGGTGLARRLAQALVDRRIDVVTSLAGVTASRRPVPGTVRVGGFGGVDGLADYLRSSGVRAVVDASHPFAATISDHAALAAERADVPLLRLAAPSWREMPGSTAWTWVDGHEAAARAAREVGGRVLLTVGRQPVPHYLASLADRSVIARCIDAPDVRLPLSWTVLRARGPFDLESERALMAGVDVLVSKDSGGTELDPKLVAAAELGTAVVMVSRPPAPAYGVDVATLEDALGRLDAVL</sequence>
<dbReference type="RefSeq" id="WP_015069644.1">
    <property type="nucleotide sequence ID" value="NZ_CP013126.1"/>
</dbReference>
<evidence type="ECO:0000256" key="1">
    <source>
        <dbReference type="ARBA" id="ARBA00004953"/>
    </source>
</evidence>
<keyword evidence="7" id="KW-1185">Reference proteome</keyword>
<comment type="pathway">
    <text evidence="1">Cofactor biosynthesis; adenosylcobalamin biosynthesis.</text>
</comment>
<dbReference type="PANTHER" id="PTHR36925:SF1">
    <property type="entry name" value="COBALT-PRECORRIN-6A REDUCTASE"/>
    <property type="match status" value="1"/>
</dbReference>
<dbReference type="EMBL" id="CP015970">
    <property type="protein sequence ID" value="AOZ47874.1"/>
    <property type="molecule type" value="Genomic_DNA"/>
</dbReference>
<evidence type="ECO:0000313" key="6">
    <source>
        <dbReference type="Proteomes" id="UP000075221"/>
    </source>
</evidence>
<reference evidence="4 6" key="2">
    <citation type="submission" date="2016-02" db="EMBL/GenBank/DDBJ databases">
        <title>Complete Genome Sequence of Propionibacterium acidipropionici ATCC 55737.</title>
        <authorList>
            <person name="Luna Flores C.H."/>
            <person name="Nielsen L.K."/>
            <person name="Marcellin E."/>
        </authorList>
    </citation>
    <scope>NUCLEOTIDE SEQUENCE [LARGE SCALE GENOMIC DNA]</scope>
    <source>
        <strain evidence="4 6">ATCC 55737</strain>
    </source>
</reference>
<accession>A0A142KJY8</accession>
<dbReference type="Proteomes" id="UP000075221">
    <property type="component" value="Chromosome"/>
</dbReference>
<evidence type="ECO:0000256" key="3">
    <source>
        <dbReference type="ARBA" id="ARBA00023002"/>
    </source>
</evidence>
<reference evidence="5 7" key="1">
    <citation type="journal article" date="2016" name="Plant Dis.">
        <title>Improved production of propionic acid using genome shuffling.</title>
        <authorList>
            <person name="Luna-Flores C.H."/>
            <person name="Palfreyman R.W."/>
            <person name="Kromer J.O."/>
            <person name="Nielsen L.K."/>
            <person name="Marcellin E."/>
        </authorList>
    </citation>
    <scope>NUCLEOTIDE SEQUENCE [LARGE SCALE GENOMIC DNA]</scope>
    <source>
        <strain evidence="5 7">F3E8</strain>
    </source>
</reference>